<evidence type="ECO:0000256" key="11">
    <source>
        <dbReference type="ARBA" id="ARBA00023136"/>
    </source>
</evidence>
<evidence type="ECO:0000259" key="17">
    <source>
        <dbReference type="Pfam" id="PF00593"/>
    </source>
</evidence>
<keyword evidence="4 14" id="KW-1134">Transmembrane beta strand</keyword>
<dbReference type="GO" id="GO:0015891">
    <property type="term" value="P:siderophore transport"/>
    <property type="evidence" value="ECO:0007669"/>
    <property type="project" value="InterPro"/>
</dbReference>
<evidence type="ECO:0000256" key="16">
    <source>
        <dbReference type="RuleBase" id="RU003357"/>
    </source>
</evidence>
<feature type="domain" description="TonB-dependent receptor-like beta-barrel" evidence="17">
    <location>
        <begin position="254"/>
        <end position="697"/>
    </location>
</feature>
<keyword evidence="11 14" id="KW-0472">Membrane</keyword>
<evidence type="ECO:0000313" key="20">
    <source>
        <dbReference type="Proteomes" id="UP000239181"/>
    </source>
</evidence>
<dbReference type="EMBL" id="PDET01000002">
    <property type="protein sequence ID" value="PRD16952.1"/>
    <property type="molecule type" value="Genomic_DNA"/>
</dbReference>
<feature type="short sequence motif" description="TonB box" evidence="15">
    <location>
        <begin position="43"/>
        <end position="49"/>
    </location>
</feature>
<keyword evidence="13 14" id="KW-0998">Cell outer membrane</keyword>
<dbReference type="GO" id="GO:0015344">
    <property type="term" value="F:siderophore uptake transmembrane transporter activity"/>
    <property type="evidence" value="ECO:0007669"/>
    <property type="project" value="UniProtKB-ARBA"/>
</dbReference>
<evidence type="ECO:0000256" key="5">
    <source>
        <dbReference type="ARBA" id="ARBA00022496"/>
    </source>
</evidence>
<evidence type="ECO:0000256" key="4">
    <source>
        <dbReference type="ARBA" id="ARBA00022452"/>
    </source>
</evidence>
<dbReference type="Pfam" id="PF00593">
    <property type="entry name" value="TonB_dep_Rec_b-barrel"/>
    <property type="match status" value="1"/>
</dbReference>
<organism evidence="19 20">
    <name type="scientific">Pantoea coffeiphila</name>
    <dbReference type="NCBI Taxonomy" id="1465635"/>
    <lineage>
        <taxon>Bacteria</taxon>
        <taxon>Pseudomonadati</taxon>
        <taxon>Pseudomonadota</taxon>
        <taxon>Gammaproteobacteria</taxon>
        <taxon>Enterobacterales</taxon>
        <taxon>Erwiniaceae</taxon>
        <taxon>Pantoea</taxon>
    </lineage>
</organism>
<dbReference type="InterPro" id="IPR036942">
    <property type="entry name" value="Beta-barrel_TonB_sf"/>
</dbReference>
<evidence type="ECO:0000256" key="1">
    <source>
        <dbReference type="ARBA" id="ARBA00004571"/>
    </source>
</evidence>
<name>A0A2S9IGL9_9GAMM</name>
<dbReference type="Gene3D" id="2.170.130.10">
    <property type="entry name" value="TonB-dependent receptor, plug domain"/>
    <property type="match status" value="1"/>
</dbReference>
<dbReference type="GO" id="GO:0009279">
    <property type="term" value="C:cell outer membrane"/>
    <property type="evidence" value="ECO:0007669"/>
    <property type="project" value="UniProtKB-SubCell"/>
</dbReference>
<sequence>MFKKIIKQAGPGLAIHSEKPSMRILLASSLLMLPLANAAAEDTITVTAENRESVTSPLKGVVAKESAAGTKTGTPLRKTPQSISVVTREQMDDQAFESVADALSYTSGVVTNYRGNSNRNDEVISRGFRYAPKLLDGLHSGLSSSSGGAGQIDPWLLERVEMVHGPAGVLYGQVSPGGLLMMTSKRPTAESIHEVKLSTGNHHLGEAAFDFGGKLNDDNTLFYRLNGIASTKNETVKHNKQQRWAIAPAITWLPNADTSFTLLTSYQNDPKAGSRNFLPMAGTLKETSVGYLPYDFNINDQSYYGNKREQASIGYELDHNFNEALSFQQNLRYTHRDEDYKYMVYTTSSSVNDHTINRRPQQETAMTNEFGVDNHLKGVFDTGEVSHTVLGGLDYRWSRVASTLSRHTSDKYQLDWANPTSVEVNNADIALTTSSVKQLHQVGLYLQDQLEWDNWNLVLSGRNDWSQTRTINRISGSDVTQNDSKLTGRAGLLYAFDNGLSPYISYSTSFEPNLSTGAPGTDPFKPTTGEQTEVGLKFQPVGSDTVMTVSWFDINQKNITSYNSTTGYNEQIGKVNSQGVETEIHAQPIPEVKLIAAYTYTDAVTKETYTASQLGHTPASIPRHAASAWGSYSFLNGPLSGFTVGAGVRYVGDAPADLTGTDEVPHYTLYDAMVKYELGNAVSSLEGTTVQLNVQNLTDERYVASCSNTEACFYGTDRTVVASVNYRW</sequence>
<dbReference type="FunFam" id="2.170.130.10:FF:000001">
    <property type="entry name" value="Catecholate siderophore TonB-dependent receptor"/>
    <property type="match status" value="1"/>
</dbReference>
<keyword evidence="12 19" id="KW-0675">Receptor</keyword>
<reference evidence="19 20" key="1">
    <citation type="submission" date="2017-10" db="EMBL/GenBank/DDBJ databases">
        <title>Draft genome of two endophytic bacteria isolated from 'guarana' Paullinia cupana (Mart.) Ducke.</title>
        <authorList>
            <person name="Siqueira K.A."/>
            <person name="Liotti R.G."/>
            <person name="Mendes T.A."/>
            <person name="Soares M.A."/>
        </authorList>
    </citation>
    <scope>NUCLEOTIDE SEQUENCE [LARGE SCALE GENOMIC DNA]</scope>
    <source>
        <strain evidence="19 20">342</strain>
    </source>
</reference>
<evidence type="ECO:0000256" key="12">
    <source>
        <dbReference type="ARBA" id="ARBA00023170"/>
    </source>
</evidence>
<accession>A0A2S9IGL9</accession>
<feature type="domain" description="TonB-dependent receptor plug" evidence="18">
    <location>
        <begin position="76"/>
        <end position="178"/>
    </location>
</feature>
<dbReference type="CDD" id="cd01347">
    <property type="entry name" value="ligand_gated_channel"/>
    <property type="match status" value="1"/>
</dbReference>
<keyword evidence="5" id="KW-0410">Iron transport</keyword>
<gene>
    <name evidence="19" type="ORF">CQW29_04645</name>
</gene>
<dbReference type="InterPro" id="IPR000531">
    <property type="entry name" value="Beta-barrel_TonB"/>
</dbReference>
<keyword evidence="3 14" id="KW-0813">Transport</keyword>
<dbReference type="Pfam" id="PF07715">
    <property type="entry name" value="Plug"/>
    <property type="match status" value="1"/>
</dbReference>
<dbReference type="SUPFAM" id="SSF56935">
    <property type="entry name" value="Porins"/>
    <property type="match status" value="1"/>
</dbReference>
<evidence type="ECO:0000256" key="7">
    <source>
        <dbReference type="ARBA" id="ARBA00022729"/>
    </source>
</evidence>
<keyword evidence="7" id="KW-0732">Signal</keyword>
<dbReference type="InterPro" id="IPR010916">
    <property type="entry name" value="TonB_box_CS"/>
</dbReference>
<keyword evidence="8" id="KW-0408">Iron</keyword>
<dbReference type="FunFam" id="2.40.170.20:FF:000005">
    <property type="entry name" value="TonB-dependent siderophore receptor"/>
    <property type="match status" value="1"/>
</dbReference>
<evidence type="ECO:0000256" key="13">
    <source>
        <dbReference type="ARBA" id="ARBA00023237"/>
    </source>
</evidence>
<keyword evidence="10 15" id="KW-0798">TonB box</keyword>
<evidence type="ECO:0000256" key="10">
    <source>
        <dbReference type="ARBA" id="ARBA00023077"/>
    </source>
</evidence>
<dbReference type="GO" id="GO:0038023">
    <property type="term" value="F:signaling receptor activity"/>
    <property type="evidence" value="ECO:0007669"/>
    <property type="project" value="InterPro"/>
</dbReference>
<dbReference type="OrthoDB" id="127311at2"/>
<evidence type="ECO:0000256" key="3">
    <source>
        <dbReference type="ARBA" id="ARBA00022448"/>
    </source>
</evidence>
<evidence type="ECO:0000256" key="15">
    <source>
        <dbReference type="PROSITE-ProRule" id="PRU10143"/>
    </source>
</evidence>
<protein>
    <submittedName>
        <fullName evidence="19">TonB-dependent siderophore receptor</fullName>
    </submittedName>
</protein>
<dbReference type="NCBIfam" id="TIGR01783">
    <property type="entry name" value="TonB-siderophor"/>
    <property type="match status" value="1"/>
</dbReference>
<dbReference type="PANTHER" id="PTHR32552">
    <property type="entry name" value="FERRICHROME IRON RECEPTOR-RELATED"/>
    <property type="match status" value="1"/>
</dbReference>
<evidence type="ECO:0000256" key="14">
    <source>
        <dbReference type="PROSITE-ProRule" id="PRU01360"/>
    </source>
</evidence>
<comment type="subcellular location">
    <subcellularLocation>
        <location evidence="1 14">Cell outer membrane</location>
        <topology evidence="1 14">Multi-pass membrane protein</topology>
    </subcellularLocation>
</comment>
<dbReference type="InterPro" id="IPR010105">
    <property type="entry name" value="TonB_sidphr_rcpt"/>
</dbReference>
<comment type="similarity">
    <text evidence="2 14 16">Belongs to the TonB-dependent receptor family.</text>
</comment>
<dbReference type="PROSITE" id="PS52016">
    <property type="entry name" value="TONB_DEPENDENT_REC_3"/>
    <property type="match status" value="1"/>
</dbReference>
<evidence type="ECO:0000259" key="18">
    <source>
        <dbReference type="Pfam" id="PF07715"/>
    </source>
</evidence>
<evidence type="ECO:0000256" key="8">
    <source>
        <dbReference type="ARBA" id="ARBA00023004"/>
    </source>
</evidence>
<evidence type="ECO:0000313" key="19">
    <source>
        <dbReference type="EMBL" id="PRD16952.1"/>
    </source>
</evidence>
<keyword evidence="9" id="KW-0406">Ion transport</keyword>
<comment type="caution">
    <text evidence="19">The sequence shown here is derived from an EMBL/GenBank/DDBJ whole genome shotgun (WGS) entry which is preliminary data.</text>
</comment>
<evidence type="ECO:0000256" key="2">
    <source>
        <dbReference type="ARBA" id="ARBA00009810"/>
    </source>
</evidence>
<dbReference type="Proteomes" id="UP000239181">
    <property type="component" value="Unassembled WGS sequence"/>
</dbReference>
<dbReference type="InterPro" id="IPR039426">
    <property type="entry name" value="TonB-dep_rcpt-like"/>
</dbReference>
<dbReference type="AlphaFoldDB" id="A0A2S9IGL9"/>
<proteinExistence type="inferred from homology"/>
<evidence type="ECO:0000256" key="9">
    <source>
        <dbReference type="ARBA" id="ARBA00023065"/>
    </source>
</evidence>
<keyword evidence="20" id="KW-1185">Reference proteome</keyword>
<dbReference type="PROSITE" id="PS00430">
    <property type="entry name" value="TONB_DEPENDENT_REC_1"/>
    <property type="match status" value="1"/>
</dbReference>
<dbReference type="Gene3D" id="2.40.170.20">
    <property type="entry name" value="TonB-dependent receptor, beta-barrel domain"/>
    <property type="match status" value="1"/>
</dbReference>
<keyword evidence="6 14" id="KW-0812">Transmembrane</keyword>
<evidence type="ECO:0000256" key="6">
    <source>
        <dbReference type="ARBA" id="ARBA00022692"/>
    </source>
</evidence>
<dbReference type="PANTHER" id="PTHR32552:SF68">
    <property type="entry name" value="FERRICHROME OUTER MEMBRANE TRANSPORTER_PHAGE RECEPTOR"/>
    <property type="match status" value="1"/>
</dbReference>
<dbReference type="InterPro" id="IPR037066">
    <property type="entry name" value="Plug_dom_sf"/>
</dbReference>
<dbReference type="InterPro" id="IPR012910">
    <property type="entry name" value="Plug_dom"/>
</dbReference>